<accession>A0A0A8YC85</accession>
<proteinExistence type="predicted"/>
<reference evidence="1" key="2">
    <citation type="journal article" date="2015" name="Data Brief">
        <title>Shoot transcriptome of the giant reed, Arundo donax.</title>
        <authorList>
            <person name="Barrero R.A."/>
            <person name="Guerrero F.D."/>
            <person name="Moolhuijzen P."/>
            <person name="Goolsby J.A."/>
            <person name="Tidwell J."/>
            <person name="Bellgard S.E."/>
            <person name="Bellgard M.I."/>
        </authorList>
    </citation>
    <scope>NUCLEOTIDE SEQUENCE</scope>
    <source>
        <tissue evidence="1">Shoot tissue taken approximately 20 cm above the soil surface</tissue>
    </source>
</reference>
<sequence>MSIAAFHAPNIHAKIGPLKQIVAHEAMVYKTVDHEDFRRLFFSAKLVGKSFLERMKLNGSS</sequence>
<reference evidence="1" key="1">
    <citation type="submission" date="2014-09" db="EMBL/GenBank/DDBJ databases">
        <authorList>
            <person name="Magalhaes I.L.F."/>
            <person name="Oliveira U."/>
            <person name="Santos F.R."/>
            <person name="Vidigal T.H.D.A."/>
            <person name="Brescovit A.D."/>
            <person name="Santos A.J."/>
        </authorList>
    </citation>
    <scope>NUCLEOTIDE SEQUENCE</scope>
    <source>
        <tissue evidence="1">Shoot tissue taken approximately 20 cm above the soil surface</tissue>
    </source>
</reference>
<evidence type="ECO:0000313" key="1">
    <source>
        <dbReference type="EMBL" id="JAD23075.1"/>
    </source>
</evidence>
<dbReference type="AlphaFoldDB" id="A0A0A8YC85"/>
<dbReference type="SUPFAM" id="SSF51197">
    <property type="entry name" value="Clavaminate synthase-like"/>
    <property type="match status" value="1"/>
</dbReference>
<name>A0A0A8YC85_ARUDO</name>
<protein>
    <submittedName>
        <fullName evidence="1">Uncharacterized protein</fullName>
    </submittedName>
</protein>
<organism evidence="1">
    <name type="scientific">Arundo donax</name>
    <name type="common">Giant reed</name>
    <name type="synonym">Donax arundinaceus</name>
    <dbReference type="NCBI Taxonomy" id="35708"/>
    <lineage>
        <taxon>Eukaryota</taxon>
        <taxon>Viridiplantae</taxon>
        <taxon>Streptophyta</taxon>
        <taxon>Embryophyta</taxon>
        <taxon>Tracheophyta</taxon>
        <taxon>Spermatophyta</taxon>
        <taxon>Magnoliopsida</taxon>
        <taxon>Liliopsida</taxon>
        <taxon>Poales</taxon>
        <taxon>Poaceae</taxon>
        <taxon>PACMAD clade</taxon>
        <taxon>Arundinoideae</taxon>
        <taxon>Arundineae</taxon>
        <taxon>Arundo</taxon>
    </lineage>
</organism>
<dbReference type="EMBL" id="GBRH01274820">
    <property type="protein sequence ID" value="JAD23075.1"/>
    <property type="molecule type" value="Transcribed_RNA"/>
</dbReference>